<reference evidence="12 13" key="1">
    <citation type="journal article" date="2021" name="Sci. Rep.">
        <title>The distribution of antibiotic resistance genes in chicken gut microbiota commensals.</title>
        <authorList>
            <person name="Juricova H."/>
            <person name="Matiasovicova J."/>
            <person name="Kubasova T."/>
            <person name="Cejkova D."/>
            <person name="Rychlik I."/>
        </authorList>
    </citation>
    <scope>NUCLEOTIDE SEQUENCE [LARGE SCALE GENOMIC DNA]</scope>
    <source>
        <strain evidence="12 13">An564</strain>
    </source>
</reference>
<dbReference type="SUPFAM" id="SSF100934">
    <property type="entry name" value="Heat shock protein 70kD (HSP70), C-terminal subdomain"/>
    <property type="match status" value="1"/>
</dbReference>
<feature type="modified residue" description="Phosphothreonine; by autocatalysis" evidence="9">
    <location>
        <position position="174"/>
    </location>
</feature>
<dbReference type="SUPFAM" id="SSF53067">
    <property type="entry name" value="Actin-like ATPase domain"/>
    <property type="match status" value="2"/>
</dbReference>
<dbReference type="NCBIfam" id="TIGR02350">
    <property type="entry name" value="prok_dnaK"/>
    <property type="match status" value="1"/>
</dbReference>
<evidence type="ECO:0000256" key="7">
    <source>
        <dbReference type="ARBA" id="ARBA00023016"/>
    </source>
</evidence>
<evidence type="ECO:0000256" key="11">
    <source>
        <dbReference type="SAM" id="MobiDB-lite"/>
    </source>
</evidence>
<keyword evidence="6 9" id="KW-0067">ATP-binding</keyword>
<evidence type="ECO:0000313" key="12">
    <source>
        <dbReference type="EMBL" id="MBM6922757.1"/>
    </source>
</evidence>
<dbReference type="Gene3D" id="3.90.640.10">
    <property type="entry name" value="Actin, Chain A, domain 4"/>
    <property type="match status" value="1"/>
</dbReference>
<dbReference type="CDD" id="cd10234">
    <property type="entry name" value="ASKHA_NBD_HSP70_DnaK-like"/>
    <property type="match status" value="1"/>
</dbReference>
<proteinExistence type="evidence at transcript level"/>
<evidence type="ECO:0000256" key="10">
    <source>
        <dbReference type="RuleBase" id="RU003322"/>
    </source>
</evidence>
<protein>
    <recommendedName>
        <fullName evidence="3 9">Chaperone protein DnaK</fullName>
    </recommendedName>
    <alternativeName>
        <fullName evidence="9">HSP70</fullName>
    </alternativeName>
    <alternativeName>
        <fullName evidence="9">Heat shock 70 kDa protein</fullName>
    </alternativeName>
    <alternativeName>
        <fullName evidence="9">Heat shock protein 70</fullName>
    </alternativeName>
</protein>
<feature type="compositionally biased region" description="Low complexity" evidence="11">
    <location>
        <begin position="577"/>
        <end position="600"/>
    </location>
</feature>
<keyword evidence="13" id="KW-1185">Reference proteome</keyword>
<dbReference type="HAMAP" id="MF_00332">
    <property type="entry name" value="DnaK"/>
    <property type="match status" value="1"/>
</dbReference>
<dbReference type="PANTHER" id="PTHR19375">
    <property type="entry name" value="HEAT SHOCK PROTEIN 70KDA"/>
    <property type="match status" value="1"/>
</dbReference>
<dbReference type="InterPro" id="IPR018181">
    <property type="entry name" value="Heat_shock_70_CS"/>
</dbReference>
<keyword evidence="5 9" id="KW-0547">Nucleotide-binding</keyword>
<dbReference type="Gene3D" id="1.20.1270.10">
    <property type="match status" value="1"/>
</dbReference>
<dbReference type="PROSITE" id="PS01036">
    <property type="entry name" value="HSP70_3"/>
    <property type="match status" value="1"/>
</dbReference>
<dbReference type="Proteomes" id="UP000724149">
    <property type="component" value="Unassembled WGS sequence"/>
</dbReference>
<evidence type="ECO:0000256" key="6">
    <source>
        <dbReference type="ARBA" id="ARBA00022840"/>
    </source>
</evidence>
<evidence type="ECO:0000256" key="5">
    <source>
        <dbReference type="ARBA" id="ARBA00022741"/>
    </source>
</evidence>
<evidence type="ECO:0000256" key="8">
    <source>
        <dbReference type="ARBA" id="ARBA00023186"/>
    </source>
</evidence>
<dbReference type="InterPro" id="IPR013126">
    <property type="entry name" value="Hsp_70_fam"/>
</dbReference>
<comment type="function">
    <text evidence="1 9">Acts as a chaperone.</text>
</comment>
<dbReference type="InterPro" id="IPR029048">
    <property type="entry name" value="HSP70_C_sf"/>
</dbReference>
<keyword evidence="4 9" id="KW-0597">Phosphoprotein</keyword>
<dbReference type="InterPro" id="IPR043129">
    <property type="entry name" value="ATPase_NBD"/>
</dbReference>
<evidence type="ECO:0000256" key="9">
    <source>
        <dbReference type="HAMAP-Rule" id="MF_00332"/>
    </source>
</evidence>
<evidence type="ECO:0000256" key="3">
    <source>
        <dbReference type="ARBA" id="ARBA00014415"/>
    </source>
</evidence>
<accession>A0ABS2GK59</accession>
<feature type="compositionally biased region" description="Basic and acidic residues" evidence="11">
    <location>
        <begin position="604"/>
        <end position="615"/>
    </location>
</feature>
<dbReference type="InterPro" id="IPR012725">
    <property type="entry name" value="Chaperone_DnaK"/>
</dbReference>
<comment type="similarity">
    <text evidence="2 9 10">Belongs to the heat shock protein 70 family.</text>
</comment>
<keyword evidence="7 9" id="KW-0346">Stress response</keyword>
<dbReference type="Gene3D" id="2.60.34.10">
    <property type="entry name" value="Substrate Binding Domain Of DNAk, Chain A, domain 1"/>
    <property type="match status" value="1"/>
</dbReference>
<dbReference type="Gene3D" id="3.30.420.40">
    <property type="match status" value="2"/>
</dbReference>
<comment type="induction">
    <text evidence="9">By stress conditions e.g. heat shock.</text>
</comment>
<dbReference type="SUPFAM" id="SSF100920">
    <property type="entry name" value="Heat shock protein 70kD (HSP70), peptide-binding domain"/>
    <property type="match status" value="1"/>
</dbReference>
<sequence length="615" mass="65702">MSKIIGIDLGTTNSCVSVMEGGEPVVIANAEGARTTPSVVAFSKTGERMVGQVAKRQAVTNPDRTVISIKRHMGSDYKVSIDGKSYTPQEISAMILQKLKGDAENYLGESVSEAVITVPAYFTDAQRQATKDAGKIAGLNVRRIINEPTAAALAYGVDKENDQKIMVYDLGGGTFDVSIIEMGDGIQQVLATAGNNHLGGDDFDERIINYLADTFKNENGIDLRGDRMAMQRLKEAAEKAKIELSGMTTANINLPFITADATGPKHMDVTITRAKFNELTADLVEATMGPVRQALSDAGLQPSQIDKVLLVGGSTRIPAVVDAVKNYMGKDPFKGINPDECVAMGAAIQGGVLAGEVKDLLLLDVTPLSLGLETLGGVCTRIIERNTTIPVKKSQVFSTAADNQTTVDIHVLQGEREMAADNKTLGRFQLDGIPAARRGVPQIEVTFDIDANGIVNVSAKDLGTGKEQHITITSSSNMSKEDIDKAVKDAAAYAEQDKKRREDVDTRNNADQMIYQAEKTIADAGDKLDASDKAAAEAKIAELKTAMQGTDTEAIKTKLDELQKAFYEISEKLYKAAAEAQAAQQGPAAGDNAGAGQNADYVDTDYKDVDENGNK</sequence>
<dbReference type="EMBL" id="JACSNR010000002">
    <property type="protein sequence ID" value="MBM6922757.1"/>
    <property type="molecule type" value="Genomic_DNA"/>
</dbReference>
<evidence type="ECO:0000313" key="13">
    <source>
        <dbReference type="Proteomes" id="UP000724149"/>
    </source>
</evidence>
<name>A0ABS2GK59_9FIRM</name>
<dbReference type="PROSITE" id="PS00297">
    <property type="entry name" value="HSP70_1"/>
    <property type="match status" value="1"/>
</dbReference>
<organism evidence="12 13">
    <name type="scientific">Hydrogenoanaerobacterium saccharovorans</name>
    <dbReference type="NCBI Taxonomy" id="474960"/>
    <lineage>
        <taxon>Bacteria</taxon>
        <taxon>Bacillati</taxon>
        <taxon>Bacillota</taxon>
        <taxon>Clostridia</taxon>
        <taxon>Eubacteriales</taxon>
        <taxon>Oscillospiraceae</taxon>
        <taxon>Hydrogenoanaerobacterium</taxon>
    </lineage>
</organism>
<dbReference type="PRINTS" id="PR00301">
    <property type="entry name" value="HEATSHOCK70"/>
</dbReference>
<feature type="region of interest" description="Disordered" evidence="11">
    <location>
        <begin position="577"/>
        <end position="615"/>
    </location>
</feature>
<dbReference type="NCBIfam" id="NF001413">
    <property type="entry name" value="PRK00290.1"/>
    <property type="match status" value="1"/>
</dbReference>
<keyword evidence="8 9" id="KW-0143">Chaperone</keyword>
<evidence type="ECO:0000256" key="4">
    <source>
        <dbReference type="ARBA" id="ARBA00022553"/>
    </source>
</evidence>
<dbReference type="PROSITE" id="PS00329">
    <property type="entry name" value="HSP70_2"/>
    <property type="match status" value="1"/>
</dbReference>
<dbReference type="RefSeq" id="WP_177504249.1">
    <property type="nucleotide sequence ID" value="NZ_JACSNR010000002.1"/>
</dbReference>
<evidence type="ECO:0000256" key="1">
    <source>
        <dbReference type="ARBA" id="ARBA00002290"/>
    </source>
</evidence>
<comment type="caution">
    <text evidence="12">The sequence shown here is derived from an EMBL/GenBank/DDBJ whole genome shotgun (WGS) entry which is preliminary data.</text>
</comment>
<gene>
    <name evidence="9 12" type="primary">dnaK</name>
    <name evidence="12" type="ORF">H9X81_03490</name>
</gene>
<dbReference type="Pfam" id="PF00012">
    <property type="entry name" value="HSP70"/>
    <property type="match status" value="1"/>
</dbReference>
<dbReference type="InterPro" id="IPR029047">
    <property type="entry name" value="HSP70_peptide-bd_sf"/>
</dbReference>
<evidence type="ECO:0000256" key="2">
    <source>
        <dbReference type="ARBA" id="ARBA00007381"/>
    </source>
</evidence>